<organism evidence="2 3">
    <name type="scientific">Archangium violaceum Cb vi76</name>
    <dbReference type="NCBI Taxonomy" id="1406225"/>
    <lineage>
        <taxon>Bacteria</taxon>
        <taxon>Pseudomonadati</taxon>
        <taxon>Myxococcota</taxon>
        <taxon>Myxococcia</taxon>
        <taxon>Myxococcales</taxon>
        <taxon>Cystobacterineae</taxon>
        <taxon>Archangiaceae</taxon>
        <taxon>Archangium</taxon>
    </lineage>
</organism>
<protein>
    <submittedName>
        <fullName evidence="2">Uncharacterized protein</fullName>
    </submittedName>
</protein>
<dbReference type="Proteomes" id="UP000028547">
    <property type="component" value="Unassembled WGS sequence"/>
</dbReference>
<dbReference type="RefSeq" id="WP_043399200.1">
    <property type="nucleotide sequence ID" value="NZ_JPMI01000154.1"/>
</dbReference>
<evidence type="ECO:0000256" key="1">
    <source>
        <dbReference type="SAM" id="SignalP"/>
    </source>
</evidence>
<gene>
    <name evidence="2" type="ORF">Q664_23075</name>
</gene>
<name>A0A084SS03_9BACT</name>
<comment type="caution">
    <text evidence="2">The sequence shown here is derived from an EMBL/GenBank/DDBJ whole genome shotgun (WGS) entry which is preliminary data.</text>
</comment>
<keyword evidence="1" id="KW-0732">Signal</keyword>
<accession>A0A084SS03</accession>
<reference evidence="2 3" key="1">
    <citation type="submission" date="2014-07" db="EMBL/GenBank/DDBJ databases">
        <title>Draft Genome Sequence of Gephyronic Acid Producer, Cystobacter violaceus Strain Cb vi76.</title>
        <authorList>
            <person name="Stevens D.C."/>
            <person name="Young J."/>
            <person name="Carmichael R."/>
            <person name="Tan J."/>
            <person name="Taylor R.E."/>
        </authorList>
    </citation>
    <scope>NUCLEOTIDE SEQUENCE [LARGE SCALE GENOMIC DNA]</scope>
    <source>
        <strain evidence="2 3">Cb vi76</strain>
    </source>
</reference>
<feature type="signal peptide" evidence="1">
    <location>
        <begin position="1"/>
        <end position="21"/>
    </location>
</feature>
<dbReference type="AlphaFoldDB" id="A0A084SS03"/>
<evidence type="ECO:0000313" key="3">
    <source>
        <dbReference type="Proteomes" id="UP000028547"/>
    </source>
</evidence>
<feature type="chain" id="PRO_5001781737" evidence="1">
    <location>
        <begin position="22"/>
        <end position="285"/>
    </location>
</feature>
<proteinExistence type="predicted"/>
<dbReference type="EMBL" id="JPMI01000154">
    <property type="protein sequence ID" value="KFA91238.1"/>
    <property type="molecule type" value="Genomic_DNA"/>
</dbReference>
<evidence type="ECO:0000313" key="2">
    <source>
        <dbReference type="EMBL" id="KFA91238.1"/>
    </source>
</evidence>
<sequence length="285" mass="29886">MKRPSLVICCALLGLAPAACGDAVDPDPGVDRGDSSMVDLDHLTIGVTGQAELFPEAARLLESQGQAVPSLEGLPLIIEEPLRVGVSDANSVLGRGDIGSTGAFSVSDVPVRDIHLSLAASFEHEGFVRSSTVVFDTVFTRTRPRTDIIGARVWALPTSFHDALTRAVGEPWIRAHTDDRARTLREAGFILGRVVDASGAPIAGAHVALDRGDLAHRIYYPAPDFQSATQDGTSATGLFIYVHSGAAAETFGLAIQGARDYQARNAGAAAGMGLVLTLYPGSYPP</sequence>